<evidence type="ECO:0000256" key="6">
    <source>
        <dbReference type="RuleBase" id="RU000477"/>
    </source>
</evidence>
<comment type="similarity">
    <text evidence="2 6">Belongs to the MIP/aquaporin (TC 1.A.8) family.</text>
</comment>
<proteinExistence type="inferred from homology"/>
<dbReference type="PRINTS" id="PR00783">
    <property type="entry name" value="MINTRINSICP"/>
</dbReference>
<dbReference type="Gene3D" id="1.20.1080.10">
    <property type="entry name" value="Glycerol uptake facilitator protein"/>
    <property type="match status" value="1"/>
</dbReference>
<dbReference type="InterPro" id="IPR000425">
    <property type="entry name" value="MIP"/>
</dbReference>
<evidence type="ECO:0000256" key="1">
    <source>
        <dbReference type="ARBA" id="ARBA00004141"/>
    </source>
</evidence>
<gene>
    <name evidence="9" type="ORF">AAFC00_001202</name>
</gene>
<keyword evidence="4 8" id="KW-1133">Transmembrane helix</keyword>
<feature type="transmembrane region" description="Helical" evidence="8">
    <location>
        <begin position="117"/>
        <end position="135"/>
    </location>
</feature>
<dbReference type="SUPFAM" id="SSF81338">
    <property type="entry name" value="Aquaporin-like"/>
    <property type="match status" value="1"/>
</dbReference>
<feature type="transmembrane region" description="Helical" evidence="8">
    <location>
        <begin position="250"/>
        <end position="270"/>
    </location>
</feature>
<dbReference type="InterPro" id="IPR023271">
    <property type="entry name" value="Aquaporin-like"/>
</dbReference>
<dbReference type="RefSeq" id="XP_069203831.1">
    <property type="nucleotide sequence ID" value="XM_069340364.1"/>
</dbReference>
<comment type="caution">
    <text evidence="9">The sequence shown here is derived from an EMBL/GenBank/DDBJ whole genome shotgun (WGS) entry which is preliminary data.</text>
</comment>
<accession>A0ABR3PN39</accession>
<evidence type="ECO:0000256" key="5">
    <source>
        <dbReference type="ARBA" id="ARBA00023136"/>
    </source>
</evidence>
<dbReference type="Pfam" id="PF00230">
    <property type="entry name" value="MIP"/>
    <property type="match status" value="1"/>
</dbReference>
<dbReference type="GeneID" id="95974905"/>
<evidence type="ECO:0000313" key="9">
    <source>
        <dbReference type="EMBL" id="KAL1310982.1"/>
    </source>
</evidence>
<evidence type="ECO:0008006" key="11">
    <source>
        <dbReference type="Google" id="ProtNLM"/>
    </source>
</evidence>
<evidence type="ECO:0000256" key="8">
    <source>
        <dbReference type="SAM" id="Phobius"/>
    </source>
</evidence>
<comment type="subcellular location">
    <subcellularLocation>
        <location evidence="1">Membrane</location>
        <topology evidence="1">Multi-pass membrane protein</topology>
    </subcellularLocation>
</comment>
<dbReference type="EMBL" id="JBFMKM010000003">
    <property type="protein sequence ID" value="KAL1310982.1"/>
    <property type="molecule type" value="Genomic_DNA"/>
</dbReference>
<dbReference type="InterPro" id="IPR034294">
    <property type="entry name" value="Aquaporin_transptr"/>
</dbReference>
<feature type="compositionally biased region" description="Low complexity" evidence="7">
    <location>
        <begin position="405"/>
        <end position="415"/>
    </location>
</feature>
<evidence type="ECO:0000256" key="7">
    <source>
        <dbReference type="SAM" id="MobiDB-lite"/>
    </source>
</evidence>
<name>A0ABR3PN39_9PEZI</name>
<dbReference type="Proteomes" id="UP001562354">
    <property type="component" value="Unassembled WGS sequence"/>
</dbReference>
<keyword evidence="3 6" id="KW-0812">Transmembrane</keyword>
<feature type="region of interest" description="Disordered" evidence="7">
    <location>
        <begin position="326"/>
        <end position="464"/>
    </location>
</feature>
<keyword evidence="6" id="KW-0813">Transport</keyword>
<evidence type="ECO:0000313" key="10">
    <source>
        <dbReference type="Proteomes" id="UP001562354"/>
    </source>
</evidence>
<evidence type="ECO:0000256" key="2">
    <source>
        <dbReference type="ARBA" id="ARBA00006175"/>
    </source>
</evidence>
<reference evidence="9 10" key="1">
    <citation type="submission" date="2024-07" db="EMBL/GenBank/DDBJ databases">
        <title>Draft sequence of the Neodothiora populina.</title>
        <authorList>
            <person name="Drown D.D."/>
            <person name="Schuette U.S."/>
            <person name="Buechlein A.B."/>
            <person name="Rusch D.R."/>
            <person name="Winton L.W."/>
            <person name="Adams G.A."/>
        </authorList>
    </citation>
    <scope>NUCLEOTIDE SEQUENCE [LARGE SCALE GENOMIC DNA]</scope>
    <source>
        <strain evidence="9 10">CPC 39397</strain>
    </source>
</reference>
<dbReference type="PANTHER" id="PTHR19139:SF199">
    <property type="entry name" value="MIP17260P"/>
    <property type="match status" value="1"/>
</dbReference>
<feature type="compositionally biased region" description="Polar residues" evidence="7">
    <location>
        <begin position="350"/>
        <end position="385"/>
    </location>
</feature>
<dbReference type="PANTHER" id="PTHR19139">
    <property type="entry name" value="AQUAPORIN TRANSPORTER"/>
    <property type="match status" value="1"/>
</dbReference>
<feature type="transmembrane region" description="Helical" evidence="8">
    <location>
        <begin position="205"/>
        <end position="230"/>
    </location>
</feature>
<sequence>MNINQPVGGKLFALPFTKAANPNAELTDSDYRLPIVNRLPDNVRNHFIAMCGEFVGTVLFLYFALSGAQVANSINSSAGLSVAETGSNPQQLQYIALCFGFSLAVNAWVFFRISGGLFNPAVTVGMCLIGALPWFRGALLFVTQLIGGIVASALVSCMFPGELNVRTTLGGGTTIVQGLFIEMFLTAQLVFTIFMLAAEKHKGTFIAPVGIGLSLFIAELTGVFFTGGSLNPARSLGPAVVNAEFSGYHWIYWLGPMLGSLVAAGFYKFIKVLEYETANPGQDMDHAAKVEKKRQLLMAAGLPHAEAEVVAHDLATSQAAAGGMDGGVMANGQGRKSMEADPTGMYGSNFRANSRTSSSDETAVPQPSTTQRLPQRPQAVTSGSSMGRLGYLRDAARRASYRPDQQQATVAQVQAGERMDSPAPATHDEIYAPLAHEPNEALGGLVHPENEPRNRFSRTASSGV</sequence>
<evidence type="ECO:0000256" key="3">
    <source>
        <dbReference type="ARBA" id="ARBA00022692"/>
    </source>
</evidence>
<feature type="transmembrane region" description="Helical" evidence="8">
    <location>
        <begin position="47"/>
        <end position="71"/>
    </location>
</feature>
<feature type="transmembrane region" description="Helical" evidence="8">
    <location>
        <begin position="175"/>
        <end position="198"/>
    </location>
</feature>
<evidence type="ECO:0000256" key="4">
    <source>
        <dbReference type="ARBA" id="ARBA00022989"/>
    </source>
</evidence>
<protein>
    <recommendedName>
        <fullName evidence="11">Aquaporin</fullName>
    </recommendedName>
</protein>
<organism evidence="9 10">
    <name type="scientific">Neodothiora populina</name>
    <dbReference type="NCBI Taxonomy" id="2781224"/>
    <lineage>
        <taxon>Eukaryota</taxon>
        <taxon>Fungi</taxon>
        <taxon>Dikarya</taxon>
        <taxon>Ascomycota</taxon>
        <taxon>Pezizomycotina</taxon>
        <taxon>Dothideomycetes</taxon>
        <taxon>Dothideomycetidae</taxon>
        <taxon>Dothideales</taxon>
        <taxon>Dothioraceae</taxon>
        <taxon>Neodothiora</taxon>
    </lineage>
</organism>
<keyword evidence="5 8" id="KW-0472">Membrane</keyword>
<feature type="transmembrane region" description="Helical" evidence="8">
    <location>
        <begin position="142"/>
        <end position="163"/>
    </location>
</feature>
<keyword evidence="10" id="KW-1185">Reference proteome</keyword>